<dbReference type="GO" id="GO:0006203">
    <property type="term" value="P:dGTP catabolic process"/>
    <property type="evidence" value="ECO:0007669"/>
    <property type="project" value="TreeGrafter"/>
</dbReference>
<keyword evidence="2" id="KW-0489">Methyltransferase</keyword>
<keyword evidence="3" id="KW-1185">Reference proteome</keyword>
<organism evidence="2 3">
    <name type="scientific">Lacrimispora xylanisolvens</name>
    <dbReference type="NCBI Taxonomy" id="384636"/>
    <lineage>
        <taxon>Bacteria</taxon>
        <taxon>Bacillati</taxon>
        <taxon>Bacillota</taxon>
        <taxon>Clostridia</taxon>
        <taxon>Lachnospirales</taxon>
        <taxon>Lachnospiraceae</taxon>
        <taxon>Lacrimispora</taxon>
    </lineage>
</organism>
<dbReference type="GO" id="GO:0046076">
    <property type="term" value="P:dTTP catabolic process"/>
    <property type="evidence" value="ECO:0007669"/>
    <property type="project" value="TreeGrafter"/>
</dbReference>
<evidence type="ECO:0000313" key="2">
    <source>
        <dbReference type="EMBL" id="PPK83076.1"/>
    </source>
</evidence>
<dbReference type="GO" id="GO:0046047">
    <property type="term" value="P:TTP catabolic process"/>
    <property type="evidence" value="ECO:0007669"/>
    <property type="project" value="TreeGrafter"/>
</dbReference>
<dbReference type="GO" id="GO:0008168">
    <property type="term" value="F:methyltransferase activity"/>
    <property type="evidence" value="ECO:0007669"/>
    <property type="project" value="UniProtKB-KW"/>
</dbReference>
<keyword evidence="2" id="KW-0808">Transferase</keyword>
<dbReference type="SUPFAM" id="SSF101386">
    <property type="entry name" value="all-alpha NTP pyrophosphatases"/>
    <property type="match status" value="1"/>
</dbReference>
<dbReference type="GO" id="GO:0046061">
    <property type="term" value="P:dATP catabolic process"/>
    <property type="evidence" value="ECO:0007669"/>
    <property type="project" value="TreeGrafter"/>
</dbReference>
<dbReference type="RefSeq" id="WP_104433539.1">
    <property type="nucleotide sequence ID" value="NZ_PTJA01000001.1"/>
</dbReference>
<dbReference type="Pfam" id="PF03819">
    <property type="entry name" value="MazG"/>
    <property type="match status" value="1"/>
</dbReference>
<dbReference type="InterPro" id="IPR004518">
    <property type="entry name" value="MazG-like_dom"/>
</dbReference>
<dbReference type="EMBL" id="PTJA01000001">
    <property type="protein sequence ID" value="PPK83076.1"/>
    <property type="molecule type" value="Genomic_DNA"/>
</dbReference>
<feature type="domain" description="NTP pyrophosphohydrolase MazG-like" evidence="1">
    <location>
        <begin position="26"/>
        <end position="99"/>
    </location>
</feature>
<dbReference type="FunFam" id="1.10.287.1080:FF:000001">
    <property type="entry name" value="Nucleoside triphosphate pyrophosphohydrolase"/>
    <property type="match status" value="1"/>
</dbReference>
<dbReference type="AlphaFoldDB" id="A0A2S6HY28"/>
<evidence type="ECO:0000259" key="1">
    <source>
        <dbReference type="Pfam" id="PF03819"/>
    </source>
</evidence>
<dbReference type="OrthoDB" id="9808939at2"/>
<dbReference type="GO" id="GO:0032259">
    <property type="term" value="P:methylation"/>
    <property type="evidence" value="ECO:0007669"/>
    <property type="project" value="UniProtKB-KW"/>
</dbReference>
<protein>
    <submittedName>
        <fullName evidence="2">Tetrapyrrole methylase family protein/MazG family protein</fullName>
    </submittedName>
</protein>
<dbReference type="InterPro" id="IPR048015">
    <property type="entry name" value="NTP-PPase_MazG-like_N"/>
</dbReference>
<dbReference type="InterPro" id="IPR011551">
    <property type="entry name" value="NTP_PyrPHydrolase_MazG"/>
</dbReference>
<dbReference type="GO" id="GO:0046081">
    <property type="term" value="P:dUTP catabolic process"/>
    <property type="evidence" value="ECO:0007669"/>
    <property type="project" value="TreeGrafter"/>
</dbReference>
<evidence type="ECO:0000313" key="3">
    <source>
        <dbReference type="Proteomes" id="UP000237749"/>
    </source>
</evidence>
<dbReference type="GO" id="GO:0006950">
    <property type="term" value="P:response to stress"/>
    <property type="evidence" value="ECO:0007669"/>
    <property type="project" value="UniProtKB-ARBA"/>
</dbReference>
<dbReference type="NCBIfam" id="TIGR00444">
    <property type="entry name" value="mazG"/>
    <property type="match status" value="1"/>
</dbReference>
<comment type="caution">
    <text evidence="2">The sequence shown here is derived from an EMBL/GenBank/DDBJ whole genome shotgun (WGS) entry which is preliminary data.</text>
</comment>
<dbReference type="GO" id="GO:0047429">
    <property type="term" value="F:nucleoside triphosphate diphosphatase activity"/>
    <property type="evidence" value="ECO:0007669"/>
    <property type="project" value="TreeGrafter"/>
</dbReference>
<proteinExistence type="predicted"/>
<dbReference type="Gene3D" id="1.10.287.1080">
    <property type="entry name" value="MazG-like"/>
    <property type="match status" value="1"/>
</dbReference>
<gene>
    <name evidence="2" type="ORF">BXY41_101134</name>
</gene>
<dbReference type="PANTHER" id="PTHR30522:SF0">
    <property type="entry name" value="NUCLEOSIDE TRIPHOSPHATE PYROPHOSPHOHYDROLASE"/>
    <property type="match status" value="1"/>
</dbReference>
<dbReference type="Proteomes" id="UP000237749">
    <property type="component" value="Unassembled WGS sequence"/>
</dbReference>
<name>A0A2S6HY28_9FIRM</name>
<dbReference type="CDD" id="cd11528">
    <property type="entry name" value="NTP-PPase_MazG_Nterm"/>
    <property type="match status" value="1"/>
</dbReference>
<accession>A0A2S6HY28</accession>
<sequence>MYTFQDLVDITNKLRAEDGCPWDREQTHESLKKHLEEESQEVFQAIDHKDMENLCEELGDVLFQVMLHSQIAKESHCFSIDDVVNGICEKMIRRHPHVFGDKKVISSEEGEAVWNAIKMQEKAREKSKKP</sequence>
<dbReference type="GO" id="GO:0046052">
    <property type="term" value="P:UTP catabolic process"/>
    <property type="evidence" value="ECO:0007669"/>
    <property type="project" value="TreeGrafter"/>
</dbReference>
<dbReference type="PANTHER" id="PTHR30522">
    <property type="entry name" value="NUCLEOSIDE TRIPHOSPHATE PYROPHOSPHOHYDROLASE"/>
    <property type="match status" value="1"/>
</dbReference>
<reference evidence="2 3" key="1">
    <citation type="submission" date="2018-02" db="EMBL/GenBank/DDBJ databases">
        <title>Genomic Encyclopedia of Archaeal and Bacterial Type Strains, Phase II (KMG-II): from individual species to whole genera.</title>
        <authorList>
            <person name="Goeker M."/>
        </authorList>
    </citation>
    <scope>NUCLEOTIDE SEQUENCE [LARGE SCALE GENOMIC DNA]</scope>
    <source>
        <strain evidence="2 3">DSM 3808</strain>
    </source>
</reference>